<evidence type="ECO:0000313" key="5">
    <source>
        <dbReference type="Proteomes" id="UP000829685"/>
    </source>
</evidence>
<dbReference type="EMBL" id="JAFIMR010000003">
    <property type="protein sequence ID" value="KAI1880250.1"/>
    <property type="molecule type" value="Genomic_DNA"/>
</dbReference>
<dbReference type="CDD" id="cd08192">
    <property type="entry name" value="MAR-like"/>
    <property type="match status" value="1"/>
</dbReference>
<evidence type="ECO:0000256" key="1">
    <source>
        <dbReference type="ARBA" id="ARBA00023002"/>
    </source>
</evidence>
<keyword evidence="1" id="KW-0560">Oxidoreductase</keyword>
<dbReference type="InterPro" id="IPR001670">
    <property type="entry name" value="ADH_Fe/GldA"/>
</dbReference>
<comment type="caution">
    <text evidence="4">The sequence shown here is derived from an EMBL/GenBank/DDBJ whole genome shotgun (WGS) entry which is preliminary data.</text>
</comment>
<reference evidence="4" key="1">
    <citation type="submission" date="2021-03" db="EMBL/GenBank/DDBJ databases">
        <title>Revisited historic fungal species revealed as producer of novel bioactive compounds through whole genome sequencing and comparative genomics.</title>
        <authorList>
            <person name="Vignolle G.A."/>
            <person name="Hochenegger N."/>
            <person name="Mach R.L."/>
            <person name="Mach-Aigner A.R."/>
            <person name="Javad Rahimi M."/>
            <person name="Salim K.A."/>
            <person name="Chan C.M."/>
            <person name="Lim L.B.L."/>
            <person name="Cai F."/>
            <person name="Druzhinina I.S."/>
            <person name="U'Ren J.M."/>
            <person name="Derntl C."/>
        </authorList>
    </citation>
    <scope>NUCLEOTIDE SEQUENCE</scope>
    <source>
        <strain evidence="4">TUCIM 5799</strain>
    </source>
</reference>
<evidence type="ECO:0000259" key="2">
    <source>
        <dbReference type="Pfam" id="PF00465"/>
    </source>
</evidence>
<evidence type="ECO:0000313" key="4">
    <source>
        <dbReference type="EMBL" id="KAI1880250.1"/>
    </source>
</evidence>
<dbReference type="GO" id="GO:0004022">
    <property type="term" value="F:alcohol dehydrogenase (NAD+) activity"/>
    <property type="evidence" value="ECO:0007669"/>
    <property type="project" value="TreeGrafter"/>
</dbReference>
<sequence>MTETFHPAFPGRPKPLLSHGLPFTTAVAQHAASTFGASRVYLIASASLARDTPHVANLQAALGTRLAGVRVGMRPHTHWGEILETTAAARRAGADLLVTLGASSLTDAAKVIALCLANDVCTVAELEAAHPGSRTAGEEVRPPRVPVVCVPTSLSGAEYSATGGATHDGTGRKWSFAGPGVAPPALVVLDPALCGATPRHVWLSTGVKAVDHCVETLCSLASDEAADADAAAGLRRLIPGLLRCARGPERGGGDGGGEGTAGLDDARLQCQLGVVDAMSACSRGVPLGASHGIGHQLGPVGVSHGETSCVLLPPVCRYNYEKGANRERQDAVVGLLWEQPEAAGIFREKGLERGVAGLGDLMDAVIRALGMPRTLKEFGIGEDKLDGIAEHSLHDRWVKSNPAPLDKNGVLEILKMAME</sequence>
<evidence type="ECO:0000259" key="3">
    <source>
        <dbReference type="Pfam" id="PF25137"/>
    </source>
</evidence>
<feature type="domain" description="Fe-containing alcohol dehydrogenase-like C-terminal" evidence="3">
    <location>
        <begin position="285"/>
        <end position="418"/>
    </location>
</feature>
<dbReference type="SUPFAM" id="SSF56796">
    <property type="entry name" value="Dehydroquinate synthase-like"/>
    <property type="match status" value="1"/>
</dbReference>
<proteinExistence type="predicted"/>
<dbReference type="Proteomes" id="UP000829685">
    <property type="component" value="Unassembled WGS sequence"/>
</dbReference>
<organism evidence="4 5">
    <name type="scientific">Neoarthrinium moseri</name>
    <dbReference type="NCBI Taxonomy" id="1658444"/>
    <lineage>
        <taxon>Eukaryota</taxon>
        <taxon>Fungi</taxon>
        <taxon>Dikarya</taxon>
        <taxon>Ascomycota</taxon>
        <taxon>Pezizomycotina</taxon>
        <taxon>Sordariomycetes</taxon>
        <taxon>Xylariomycetidae</taxon>
        <taxon>Amphisphaeriales</taxon>
        <taxon>Apiosporaceae</taxon>
        <taxon>Neoarthrinium</taxon>
    </lineage>
</organism>
<dbReference type="Pfam" id="PF00465">
    <property type="entry name" value="Fe-ADH"/>
    <property type="match status" value="1"/>
</dbReference>
<evidence type="ECO:0008006" key="6">
    <source>
        <dbReference type="Google" id="ProtNLM"/>
    </source>
</evidence>
<dbReference type="InterPro" id="IPR056798">
    <property type="entry name" value="ADH_Fe_C"/>
</dbReference>
<dbReference type="InterPro" id="IPR039697">
    <property type="entry name" value="Alcohol_dehydrogenase_Fe"/>
</dbReference>
<dbReference type="Gene3D" id="1.20.1090.10">
    <property type="entry name" value="Dehydroquinate synthase-like - alpha domain"/>
    <property type="match status" value="1"/>
</dbReference>
<feature type="domain" description="Alcohol dehydrogenase iron-type/glycerol dehydrogenase GldA" evidence="2">
    <location>
        <begin position="30"/>
        <end position="191"/>
    </location>
</feature>
<keyword evidence="5" id="KW-1185">Reference proteome</keyword>
<dbReference type="PANTHER" id="PTHR11496:SF107">
    <property type="entry name" value="ALCOHOL DEHYDROGENASE, PUTATIVE (AFU_ORTHOLOGUE AFUA_1G06800)-RELATED"/>
    <property type="match status" value="1"/>
</dbReference>
<dbReference type="Gene3D" id="3.40.50.1970">
    <property type="match status" value="1"/>
</dbReference>
<dbReference type="PANTHER" id="PTHR11496">
    <property type="entry name" value="ALCOHOL DEHYDROGENASE"/>
    <property type="match status" value="1"/>
</dbReference>
<dbReference type="AlphaFoldDB" id="A0A9P9WW14"/>
<protein>
    <recommendedName>
        <fullName evidence="6">Alcohol dehydrogenase iron-type/glycerol dehydrogenase GldA domain-containing protein</fullName>
    </recommendedName>
</protein>
<dbReference type="Pfam" id="PF25137">
    <property type="entry name" value="ADH_Fe_C"/>
    <property type="match status" value="1"/>
</dbReference>
<name>A0A9P9WW14_9PEZI</name>
<gene>
    <name evidence="4" type="ORF">JX265_001871</name>
</gene>
<dbReference type="GO" id="GO:0046872">
    <property type="term" value="F:metal ion binding"/>
    <property type="evidence" value="ECO:0007669"/>
    <property type="project" value="InterPro"/>
</dbReference>
<accession>A0A9P9WW14</accession>
<dbReference type="GO" id="GO:0005739">
    <property type="term" value="C:mitochondrion"/>
    <property type="evidence" value="ECO:0007669"/>
    <property type="project" value="TreeGrafter"/>
</dbReference>